<gene>
    <name evidence="1" type="ORF">AB3G35_17555</name>
</gene>
<evidence type="ECO:0000313" key="1">
    <source>
        <dbReference type="EMBL" id="XDV04873.1"/>
    </source>
</evidence>
<name>A0AB39WTS5_9PSED</name>
<reference evidence="1" key="1">
    <citation type="submission" date="2024-07" db="EMBL/GenBank/DDBJ databases">
        <authorList>
            <person name="Biller S.J."/>
        </authorList>
    </citation>
    <scope>NUCLEOTIDE SEQUENCE</scope>
    <source>
        <strain evidence="1">WC2401</strain>
    </source>
</reference>
<dbReference type="EMBL" id="CP165623">
    <property type="protein sequence ID" value="XDV04873.1"/>
    <property type="molecule type" value="Genomic_DNA"/>
</dbReference>
<dbReference type="RefSeq" id="WP_369781871.1">
    <property type="nucleotide sequence ID" value="NZ_CP165623.1"/>
</dbReference>
<dbReference type="AlphaFoldDB" id="A0AB39WTS5"/>
<organism evidence="1">
    <name type="scientific">Pseudomonas sp. WC2401</name>
    <dbReference type="NCBI Taxonomy" id="3234143"/>
    <lineage>
        <taxon>Bacteria</taxon>
        <taxon>Pseudomonadati</taxon>
        <taxon>Pseudomonadota</taxon>
        <taxon>Gammaproteobacteria</taxon>
        <taxon>Pseudomonadales</taxon>
        <taxon>Pseudomonadaceae</taxon>
        <taxon>Pseudomonas</taxon>
    </lineage>
</organism>
<proteinExistence type="predicted"/>
<sequence length="197" mass="22769">MKFSDVKVSSRGEIDLTKMMQSGHPVAWLSKLCWEITEAMVCLDPNPVARVYKSMNCAITAWHMHDWIWQFSDDQMKSELARHLNVQKFKSMQDFSRAIQKACPAISLCRQVGTAVKHVSVAYNRPDVTTRVVHSDQDGIISYSVLIVDGETEHLDIAVYSAAFEVWSRIYVHLEFPLWEQVYALWPQWQEMENSKS</sequence>
<accession>A0AB39WTS5</accession>
<protein>
    <submittedName>
        <fullName evidence="1">Uncharacterized protein</fullName>
    </submittedName>
</protein>